<protein>
    <recommendedName>
        <fullName evidence="4">Thionin-like protein</fullName>
    </recommendedName>
</protein>
<evidence type="ECO:0008006" key="4">
    <source>
        <dbReference type="Google" id="ProtNLM"/>
    </source>
</evidence>
<sequence>MGGKSLALMFCLLLLILVSPSRQAVTALVPIGLGYTFCVTTCVANGTSLGECIQRCLPSEALVETLEETHLASSSVFCTVGCAAMTCSMLSSQGRMPASKEVVGCVNTCIERCAMKN</sequence>
<name>A0A5J5SIM9_GOSBA</name>
<reference evidence="3" key="1">
    <citation type="journal article" date="2020" name="Nat. Genet.">
        <title>Genomic diversifications of five Gossypium allopolyploid species and their impact on cotton improvement.</title>
        <authorList>
            <person name="Chen Z.J."/>
            <person name="Sreedasyam A."/>
            <person name="Ando A."/>
            <person name="Song Q."/>
            <person name="De Santiago L.M."/>
            <person name="Hulse-Kemp A.M."/>
            <person name="Ding M."/>
            <person name="Ye W."/>
            <person name="Kirkbride R.C."/>
            <person name="Jenkins J."/>
            <person name="Plott C."/>
            <person name="Lovell J."/>
            <person name="Lin Y.M."/>
            <person name="Vaughn R."/>
            <person name="Liu B."/>
            <person name="Simpson S."/>
            <person name="Scheffler B.E."/>
            <person name="Wen L."/>
            <person name="Saski C.A."/>
            <person name="Grover C.E."/>
            <person name="Hu G."/>
            <person name="Conover J.L."/>
            <person name="Carlson J.W."/>
            <person name="Shu S."/>
            <person name="Boston L.B."/>
            <person name="Williams M."/>
            <person name="Peterson D.G."/>
            <person name="McGee K."/>
            <person name="Jones D.C."/>
            <person name="Wendel J.F."/>
            <person name="Stelly D.M."/>
            <person name="Grimwood J."/>
            <person name="Schmutz J."/>
        </authorList>
    </citation>
    <scope>NUCLEOTIDE SEQUENCE [LARGE SCALE GENOMIC DNA]</scope>
    <source>
        <strain evidence="3">cv. 3-79</strain>
    </source>
</reference>
<dbReference type="AlphaFoldDB" id="A0A5J5SIM9"/>
<evidence type="ECO:0000313" key="3">
    <source>
        <dbReference type="Proteomes" id="UP000327439"/>
    </source>
</evidence>
<keyword evidence="3" id="KW-1185">Reference proteome</keyword>
<proteinExistence type="predicted"/>
<dbReference type="OrthoDB" id="10045365at2759"/>
<organism evidence="2 3">
    <name type="scientific">Gossypium barbadense</name>
    <name type="common">Sea Island cotton</name>
    <name type="synonym">Hibiscus barbadensis</name>
    <dbReference type="NCBI Taxonomy" id="3634"/>
    <lineage>
        <taxon>Eukaryota</taxon>
        <taxon>Viridiplantae</taxon>
        <taxon>Streptophyta</taxon>
        <taxon>Embryophyta</taxon>
        <taxon>Tracheophyta</taxon>
        <taxon>Spermatophyta</taxon>
        <taxon>Magnoliopsida</taxon>
        <taxon>eudicotyledons</taxon>
        <taxon>Gunneridae</taxon>
        <taxon>Pentapetalae</taxon>
        <taxon>rosids</taxon>
        <taxon>malvids</taxon>
        <taxon>Malvales</taxon>
        <taxon>Malvaceae</taxon>
        <taxon>Malvoideae</taxon>
        <taxon>Gossypium</taxon>
    </lineage>
</organism>
<accession>A0A5J5SIM9</accession>
<dbReference type="Proteomes" id="UP000327439">
    <property type="component" value="Chromosome D01"/>
</dbReference>
<gene>
    <name evidence="2" type="ORF">ES319_D01G009800v1</name>
</gene>
<evidence type="ECO:0000256" key="1">
    <source>
        <dbReference type="SAM" id="SignalP"/>
    </source>
</evidence>
<dbReference type="EMBL" id="CM018215">
    <property type="protein sequence ID" value="KAB2043346.1"/>
    <property type="molecule type" value="Genomic_DNA"/>
</dbReference>
<evidence type="ECO:0000313" key="2">
    <source>
        <dbReference type="EMBL" id="KAB2043346.1"/>
    </source>
</evidence>
<feature type="signal peptide" evidence="1">
    <location>
        <begin position="1"/>
        <end position="23"/>
    </location>
</feature>
<keyword evidence="1" id="KW-0732">Signal</keyword>
<feature type="chain" id="PRO_5023841130" description="Thionin-like protein" evidence="1">
    <location>
        <begin position="24"/>
        <end position="117"/>
    </location>
</feature>